<evidence type="ECO:0000313" key="3">
    <source>
        <dbReference type="EMBL" id="CAD5123266.1"/>
    </source>
</evidence>
<dbReference type="GO" id="GO:0007266">
    <property type="term" value="P:Rho protein signal transduction"/>
    <property type="evidence" value="ECO:0007669"/>
    <property type="project" value="TreeGrafter"/>
</dbReference>
<reference evidence="3 4" key="1">
    <citation type="submission" date="2020-08" db="EMBL/GenBank/DDBJ databases">
        <authorList>
            <person name="Hejnol A."/>
        </authorList>
    </citation>
    <scope>NUCLEOTIDE SEQUENCE [LARGE SCALE GENOMIC DNA]</scope>
</reference>
<dbReference type="GO" id="GO:0005085">
    <property type="term" value="F:guanyl-nucleotide exchange factor activity"/>
    <property type="evidence" value="ECO:0007669"/>
    <property type="project" value="InterPro"/>
</dbReference>
<name>A0A7I8W3X7_9ANNE</name>
<accession>A0A7I8W3X7</accession>
<dbReference type="OrthoDB" id="660555at2759"/>
<dbReference type="InterPro" id="IPR000219">
    <property type="entry name" value="DH_dom"/>
</dbReference>
<dbReference type="Gene3D" id="1.20.900.10">
    <property type="entry name" value="Dbl homology (DH) domain"/>
    <property type="match status" value="1"/>
</dbReference>
<feature type="domain" description="DH" evidence="2">
    <location>
        <begin position="243"/>
        <end position="444"/>
    </location>
</feature>
<dbReference type="InterPro" id="IPR011993">
    <property type="entry name" value="PH-like_dom_sf"/>
</dbReference>
<dbReference type="Proteomes" id="UP000549394">
    <property type="component" value="Unassembled WGS sequence"/>
</dbReference>
<dbReference type="InterPro" id="IPR040181">
    <property type="entry name" value="PKHG5/7"/>
</dbReference>
<gene>
    <name evidence="3" type="ORF">DGYR_LOCUS10960</name>
</gene>
<evidence type="ECO:0000313" key="4">
    <source>
        <dbReference type="Proteomes" id="UP000549394"/>
    </source>
</evidence>
<dbReference type="GO" id="GO:0030424">
    <property type="term" value="C:axon"/>
    <property type="evidence" value="ECO:0007669"/>
    <property type="project" value="TreeGrafter"/>
</dbReference>
<dbReference type="PANTHER" id="PTHR13217">
    <property type="entry name" value="PLECKSTRIN HOMOLOGY DOMAIN-CONTAINING FAMILY G MEMBER 7"/>
    <property type="match status" value="1"/>
</dbReference>
<dbReference type="Pfam" id="PF00621">
    <property type="entry name" value="RhoGEF"/>
    <property type="match status" value="1"/>
</dbReference>
<evidence type="ECO:0000259" key="2">
    <source>
        <dbReference type="PROSITE" id="PS50010"/>
    </source>
</evidence>
<dbReference type="AlphaFoldDB" id="A0A7I8W3X7"/>
<feature type="region of interest" description="Disordered" evidence="1">
    <location>
        <begin position="705"/>
        <end position="738"/>
    </location>
</feature>
<organism evidence="3 4">
    <name type="scientific">Dimorphilus gyrociliatus</name>
    <dbReference type="NCBI Taxonomy" id="2664684"/>
    <lineage>
        <taxon>Eukaryota</taxon>
        <taxon>Metazoa</taxon>
        <taxon>Spiralia</taxon>
        <taxon>Lophotrochozoa</taxon>
        <taxon>Annelida</taxon>
        <taxon>Polychaeta</taxon>
        <taxon>Polychaeta incertae sedis</taxon>
        <taxon>Dinophilidae</taxon>
        <taxon>Dimorphilus</taxon>
    </lineage>
</organism>
<dbReference type="Gene3D" id="2.30.29.30">
    <property type="entry name" value="Pleckstrin-homology domain (PH domain)/Phosphotyrosine-binding domain (PTB)"/>
    <property type="match status" value="1"/>
</dbReference>
<proteinExistence type="predicted"/>
<dbReference type="SMART" id="SM00325">
    <property type="entry name" value="RhoGEF"/>
    <property type="match status" value="1"/>
</dbReference>
<dbReference type="PANTHER" id="PTHR13217:SF11">
    <property type="entry name" value="PLECKSTRIN HOMOLOGY DOMAIN-CONTAINING FAMILY G MEMBER 5"/>
    <property type="match status" value="1"/>
</dbReference>
<feature type="region of interest" description="Disordered" evidence="1">
    <location>
        <begin position="164"/>
        <end position="188"/>
    </location>
</feature>
<evidence type="ECO:0000256" key="1">
    <source>
        <dbReference type="SAM" id="MobiDB-lite"/>
    </source>
</evidence>
<keyword evidence="4" id="KW-1185">Reference proteome</keyword>
<comment type="caution">
    <text evidence="3">The sequence shown here is derived from an EMBL/GenBank/DDBJ whole genome shotgun (WGS) entry which is preliminary data.</text>
</comment>
<dbReference type="PROSITE" id="PS50010">
    <property type="entry name" value="DH_2"/>
    <property type="match status" value="1"/>
</dbReference>
<protein>
    <submittedName>
        <fullName evidence="3">DgyrCDS11625</fullName>
    </submittedName>
</protein>
<dbReference type="EMBL" id="CAJFCJ010000019">
    <property type="protein sequence ID" value="CAD5123266.1"/>
    <property type="molecule type" value="Genomic_DNA"/>
</dbReference>
<sequence>MGILKYLQRREKSQMLRKENGQQIWNNFLYGKDARFVKTSRRLGRSLTFNWKDAKNMEEEEKTGRTRKFSAPGGRSLDLLEETTPLSVQLNFIPSTHSTPPVLIVRPKAMSTLKNVLKTVCEKSWYEVDVDQLEVVIENSATPLPLDSVVSYVAGFKLYVGVKQGDDQSGTTKGRKSDEDQPSPLPRHEEPLARRLSEFSVALPRPPSRFEYEKFDHDPSLLHVKYSWTEVFSDDGLSKKEKERQNIIWEIVNFEATYALKLQTVFEVFICPLLCLMDEKLIESIKVGSVIANLAEVFSKCAKRWNTVIGPFISEIRSSKQPAEAAKVARLYNVNSSAGDDQLSDEYFSEAYLYNLQIESCEKYIKSEQSKNLAFKKFYEWANNHPKLNKLDLSSYLKSPMHHLTRFALPLERLLQCTGEDEQKKTLEVTVGKIKNFVGSMNEQVRRYEQEMKLWAIEERIDGYDVVENLPEDIISQLSRHNISLRLTSPMFGCQKAQQRRRLMYEGTIRMKDNSGSKLQDVYLFLFSDMILITKKSYQRKNDNKLKLVKPPMRLDVVQLIWLKESSFALCYLNELNMVQGLYTFLSTNTKWYDEITNAKKTYSELLMSDRHETDNVIEELLRTAPPDSSTELLSRLGEKNDDRLGNNAHVCMSLEELESRWPLKISDIRSRAATVSGIETKPLLTPKAFEPLYSLGSSLTAPSSPFKKRYDTSSSSSTPDLDLGDEDTKTRTHSRRSGRDIKRYWTTSLNDFLQQPKANSPVQKVYSLNGQSDFYDN</sequence>
<dbReference type="SUPFAM" id="SSF48065">
    <property type="entry name" value="DBL homology domain (DH-domain)"/>
    <property type="match status" value="1"/>
</dbReference>
<dbReference type="SUPFAM" id="SSF50729">
    <property type="entry name" value="PH domain-like"/>
    <property type="match status" value="1"/>
</dbReference>
<dbReference type="GO" id="GO:0043542">
    <property type="term" value="P:endothelial cell migration"/>
    <property type="evidence" value="ECO:0007669"/>
    <property type="project" value="TreeGrafter"/>
</dbReference>
<dbReference type="GO" id="GO:0030139">
    <property type="term" value="C:endocytic vesicle"/>
    <property type="evidence" value="ECO:0007669"/>
    <property type="project" value="TreeGrafter"/>
</dbReference>
<dbReference type="InterPro" id="IPR035899">
    <property type="entry name" value="DBL_dom_sf"/>
</dbReference>
<dbReference type="GO" id="GO:0005886">
    <property type="term" value="C:plasma membrane"/>
    <property type="evidence" value="ECO:0007669"/>
    <property type="project" value="TreeGrafter"/>
</dbReference>